<name>A0A172Q071_9CAUD</name>
<proteinExistence type="predicted"/>
<dbReference type="EMBL" id="KU935715">
    <property type="protein sequence ID" value="AND75252.1"/>
    <property type="molecule type" value="Genomic_DNA"/>
</dbReference>
<keyword evidence="2" id="KW-1185">Reference proteome</keyword>
<organism evidence="1 2">
    <name type="scientific">Acinetobacter phage vB_AbaM_ME3</name>
    <dbReference type="NCBI Taxonomy" id="1837876"/>
    <lineage>
        <taxon>Viruses</taxon>
        <taxon>Duplodnaviria</taxon>
        <taxon>Heunggongvirae</taxon>
        <taxon>Uroviricota</taxon>
        <taxon>Caudoviricetes</taxon>
        <taxon>Metrivirus</taxon>
        <taxon>Metrivirus ME3</taxon>
    </lineage>
</organism>
<evidence type="ECO:0000313" key="2">
    <source>
        <dbReference type="Proteomes" id="UP000225947"/>
    </source>
</evidence>
<protein>
    <submittedName>
        <fullName evidence="1">Uncharacterized protein</fullName>
    </submittedName>
</protein>
<accession>A0A172Q071</accession>
<gene>
    <name evidence="1" type="ORF">ME3_91</name>
</gene>
<dbReference type="Proteomes" id="UP000225947">
    <property type="component" value="Segment"/>
</dbReference>
<evidence type="ECO:0000313" key="1">
    <source>
        <dbReference type="EMBL" id="AND75252.1"/>
    </source>
</evidence>
<sequence>MINEDKVIHTISTIEETLFESLNDTEKLLILSNLLLTISTNYLPKELQENKVNLVSNGKAVSYELLKHIDSFGLNIAMKAHHIIDLANRINDE</sequence>
<reference evidence="2" key="1">
    <citation type="submission" date="2016-03" db="EMBL/GenBank/DDBJ databases">
        <title>Characterization of Acinetobacter baumannii phage vB_AbaM_ME3.</title>
        <authorList>
            <person name="Buttimer C.T.H."/>
            <person name="Elbreki M."/>
            <person name="Coffey A."/>
        </authorList>
    </citation>
    <scope>NUCLEOTIDE SEQUENCE [LARGE SCALE GENOMIC DNA]</scope>
</reference>